<comment type="caution">
    <text evidence="1">The sequence shown here is derived from an EMBL/GenBank/DDBJ whole genome shotgun (WGS) entry which is preliminary data.</text>
</comment>
<gene>
    <name evidence="1" type="ORF">EYF80_003045</name>
</gene>
<dbReference type="AlphaFoldDB" id="A0A4Z2JC24"/>
<organism evidence="1 2">
    <name type="scientific">Liparis tanakae</name>
    <name type="common">Tanaka's snailfish</name>
    <dbReference type="NCBI Taxonomy" id="230148"/>
    <lineage>
        <taxon>Eukaryota</taxon>
        <taxon>Metazoa</taxon>
        <taxon>Chordata</taxon>
        <taxon>Craniata</taxon>
        <taxon>Vertebrata</taxon>
        <taxon>Euteleostomi</taxon>
        <taxon>Actinopterygii</taxon>
        <taxon>Neopterygii</taxon>
        <taxon>Teleostei</taxon>
        <taxon>Neoteleostei</taxon>
        <taxon>Acanthomorphata</taxon>
        <taxon>Eupercaria</taxon>
        <taxon>Perciformes</taxon>
        <taxon>Cottioidei</taxon>
        <taxon>Cottales</taxon>
        <taxon>Liparidae</taxon>
        <taxon>Liparis</taxon>
    </lineage>
</organism>
<accession>A0A4Z2JC24</accession>
<reference evidence="1 2" key="1">
    <citation type="submission" date="2019-03" db="EMBL/GenBank/DDBJ databases">
        <title>First draft genome of Liparis tanakae, snailfish: a comprehensive survey of snailfish specific genes.</title>
        <authorList>
            <person name="Kim W."/>
            <person name="Song I."/>
            <person name="Jeong J.-H."/>
            <person name="Kim D."/>
            <person name="Kim S."/>
            <person name="Ryu S."/>
            <person name="Song J.Y."/>
            <person name="Lee S.K."/>
        </authorList>
    </citation>
    <scope>NUCLEOTIDE SEQUENCE [LARGE SCALE GENOMIC DNA]</scope>
    <source>
        <tissue evidence="1">Muscle</tissue>
    </source>
</reference>
<proteinExistence type="predicted"/>
<evidence type="ECO:0000313" key="1">
    <source>
        <dbReference type="EMBL" id="TNN86862.1"/>
    </source>
</evidence>
<dbReference type="Proteomes" id="UP000314294">
    <property type="component" value="Unassembled WGS sequence"/>
</dbReference>
<sequence>MAVLVNLCRSVDSGGSSDRCLCGRIGCCFFRSTSSRFFSCSIVMTSVKARFDLTSERSWSYAEDRAYDQKLCYQTEVEGVQWKRTVTVTSRCPVLMGVVSSHLPQPLLEKSSIFEPTSSPNPPSPPDLFVAAVVVLDRPWSTFLLRGRSTSSMQRHAEPECCERSVRTFPWTRVSRVWWPVAHTRYQGP</sequence>
<keyword evidence="2" id="KW-1185">Reference proteome</keyword>
<protein>
    <submittedName>
        <fullName evidence="1">Uncharacterized protein</fullName>
    </submittedName>
</protein>
<name>A0A4Z2JC24_9TELE</name>
<evidence type="ECO:0000313" key="2">
    <source>
        <dbReference type="Proteomes" id="UP000314294"/>
    </source>
</evidence>
<dbReference type="EMBL" id="SRLO01000013">
    <property type="protein sequence ID" value="TNN86862.1"/>
    <property type="molecule type" value="Genomic_DNA"/>
</dbReference>